<feature type="transmembrane region" description="Helical" evidence="2">
    <location>
        <begin position="220"/>
        <end position="242"/>
    </location>
</feature>
<dbReference type="Proteomes" id="UP000587462">
    <property type="component" value="Unassembled WGS sequence"/>
</dbReference>
<feature type="transmembrane region" description="Helical" evidence="2">
    <location>
        <begin position="106"/>
        <end position="126"/>
    </location>
</feature>
<organism evidence="4 5">
    <name type="scientific">Streptomyces morookaense</name>
    <name type="common">Streptoverticillium morookaense</name>
    <dbReference type="NCBI Taxonomy" id="1970"/>
    <lineage>
        <taxon>Bacteria</taxon>
        <taxon>Bacillati</taxon>
        <taxon>Actinomycetota</taxon>
        <taxon>Actinomycetes</taxon>
        <taxon>Kitasatosporales</taxon>
        <taxon>Streptomycetaceae</taxon>
        <taxon>Streptomyces</taxon>
    </lineage>
</organism>
<keyword evidence="2" id="KW-0812">Transmembrane</keyword>
<evidence type="ECO:0000256" key="2">
    <source>
        <dbReference type="SAM" id="Phobius"/>
    </source>
</evidence>
<accession>A0A7Y7BA80</accession>
<dbReference type="Pfam" id="PF20182">
    <property type="entry name" value="DUF6545"/>
    <property type="match status" value="1"/>
</dbReference>
<keyword evidence="2" id="KW-1133">Transmembrane helix</keyword>
<evidence type="ECO:0000259" key="3">
    <source>
        <dbReference type="Pfam" id="PF20182"/>
    </source>
</evidence>
<name>A0A7Y7BA80_STRMO</name>
<feature type="transmembrane region" description="Helical" evidence="2">
    <location>
        <begin position="187"/>
        <end position="208"/>
    </location>
</feature>
<dbReference type="RefSeq" id="WP_176607141.1">
    <property type="nucleotide sequence ID" value="NZ_BNBU01000019.1"/>
</dbReference>
<dbReference type="NCBIfam" id="NF042915">
    <property type="entry name" value="MAB_1171c_fam"/>
    <property type="match status" value="1"/>
</dbReference>
<protein>
    <recommendedName>
        <fullName evidence="3">DUF6545 domain-containing protein</fullName>
    </recommendedName>
</protein>
<dbReference type="EMBL" id="JABBXF010000096">
    <property type="protein sequence ID" value="NVK81875.1"/>
    <property type="molecule type" value="Genomic_DNA"/>
</dbReference>
<proteinExistence type="predicted"/>
<evidence type="ECO:0000313" key="5">
    <source>
        <dbReference type="Proteomes" id="UP000587462"/>
    </source>
</evidence>
<sequence>MADVKAVVFPACAALCALAFLYKLRDVRHRRDDPALLALLVAFSCKGVSFTLSTPLVARKVDVALGVDDLGALGIHLFGGVASSAAFLTAIVYWVYPREEAQRRALVRLLAAAAVAVVMIGLWVAAKHGGQQRSAHYLVQNAHRPVVAAYLLLYVSAFGSGMIEIIRLCLRYGRVAGRQWLRRGLHTTAVGAGACLVYCLNRLLALITSQCGLDPLEWELLTPVANGVGIFFLVAGLTMPSWGPRVSDGRRMARNFITYQRLHPLWHALSTAVPGIALDPQPAGRLARLLPGDINFRLYRRVIEIQDGLLALRPYMDSDIIAAARRSADEAGLSGDALQAQAQAVSLAAALRAKRDHRQQPGEEPAPLGPDATRGGGYADEVAWLLKVAQAYTVLPSTETSTETSAETTERTTR</sequence>
<feature type="transmembrane region" description="Helical" evidence="2">
    <location>
        <begin position="6"/>
        <end position="24"/>
    </location>
</feature>
<evidence type="ECO:0000256" key="1">
    <source>
        <dbReference type="SAM" id="MobiDB-lite"/>
    </source>
</evidence>
<keyword evidence="2" id="KW-0472">Membrane</keyword>
<reference evidence="4 5" key="1">
    <citation type="submission" date="2020-04" db="EMBL/GenBank/DDBJ databases">
        <title>Draft Genome Sequence of Streptomyces morookaense DSM 40503, an 8-azaguanine-producing strain.</title>
        <authorList>
            <person name="Qi J."/>
            <person name="Gao J.-M."/>
        </authorList>
    </citation>
    <scope>NUCLEOTIDE SEQUENCE [LARGE SCALE GENOMIC DNA]</scope>
    <source>
        <strain evidence="4 5">DSM 40503</strain>
    </source>
</reference>
<dbReference type="InterPro" id="IPR050039">
    <property type="entry name" value="MAB_1171c-like"/>
</dbReference>
<feature type="transmembrane region" description="Helical" evidence="2">
    <location>
        <begin position="36"/>
        <end position="58"/>
    </location>
</feature>
<gene>
    <name evidence="4" type="ORF">HG542_30135</name>
</gene>
<feature type="transmembrane region" description="Helical" evidence="2">
    <location>
        <begin position="146"/>
        <end position="166"/>
    </location>
</feature>
<keyword evidence="5" id="KW-1185">Reference proteome</keyword>
<dbReference type="AlphaFoldDB" id="A0A7Y7BA80"/>
<comment type="caution">
    <text evidence="4">The sequence shown here is derived from an EMBL/GenBank/DDBJ whole genome shotgun (WGS) entry which is preliminary data.</text>
</comment>
<evidence type="ECO:0000313" key="4">
    <source>
        <dbReference type="EMBL" id="NVK81875.1"/>
    </source>
</evidence>
<dbReference type="InterPro" id="IPR046675">
    <property type="entry name" value="DUF6545"/>
</dbReference>
<feature type="region of interest" description="Disordered" evidence="1">
    <location>
        <begin position="351"/>
        <end position="375"/>
    </location>
</feature>
<feature type="transmembrane region" description="Helical" evidence="2">
    <location>
        <begin position="70"/>
        <end position="94"/>
    </location>
</feature>
<feature type="domain" description="DUF6545" evidence="3">
    <location>
        <begin position="254"/>
        <end position="393"/>
    </location>
</feature>